<feature type="non-terminal residue" evidence="1">
    <location>
        <position position="60"/>
    </location>
</feature>
<organism evidence="1 2">
    <name type="scientific">Saguinus oedipus</name>
    <name type="common">Cotton-top tamarin</name>
    <name type="synonym">Oedipomidas oedipus</name>
    <dbReference type="NCBI Taxonomy" id="9490"/>
    <lineage>
        <taxon>Eukaryota</taxon>
        <taxon>Metazoa</taxon>
        <taxon>Chordata</taxon>
        <taxon>Craniata</taxon>
        <taxon>Vertebrata</taxon>
        <taxon>Euteleostomi</taxon>
        <taxon>Mammalia</taxon>
        <taxon>Eutheria</taxon>
        <taxon>Euarchontoglires</taxon>
        <taxon>Primates</taxon>
        <taxon>Haplorrhini</taxon>
        <taxon>Platyrrhini</taxon>
        <taxon>Cebidae</taxon>
        <taxon>Callitrichinae</taxon>
        <taxon>Saguinus</taxon>
    </lineage>
</organism>
<protein>
    <submittedName>
        <fullName evidence="1">Uncharacterized protein</fullName>
    </submittedName>
</protein>
<accession>A0ABQ9UDE5</accession>
<gene>
    <name evidence="1" type="ORF">P7K49_026446</name>
</gene>
<keyword evidence="2" id="KW-1185">Reference proteome</keyword>
<reference evidence="1 2" key="1">
    <citation type="submission" date="2023-05" db="EMBL/GenBank/DDBJ databases">
        <title>B98-5 Cell Line De Novo Hybrid Assembly: An Optical Mapping Approach.</title>
        <authorList>
            <person name="Kananen K."/>
            <person name="Auerbach J.A."/>
            <person name="Kautto E."/>
            <person name="Blachly J.S."/>
        </authorList>
    </citation>
    <scope>NUCLEOTIDE SEQUENCE [LARGE SCALE GENOMIC DNA]</scope>
    <source>
        <strain evidence="1">B95-8</strain>
        <tissue evidence="1">Cell line</tissue>
    </source>
</reference>
<dbReference type="Proteomes" id="UP001266305">
    <property type="component" value="Unassembled WGS sequence"/>
</dbReference>
<dbReference type="EMBL" id="JASSZA010000013">
    <property type="protein sequence ID" value="KAK2095030.1"/>
    <property type="molecule type" value="Genomic_DNA"/>
</dbReference>
<sequence length="60" mass="6229">MKGEKSKTPVLPKAQAYSWQLSGDCAGGGEACDCPADVHTPEASWSRAAHLTALPQVMGS</sequence>
<evidence type="ECO:0000313" key="1">
    <source>
        <dbReference type="EMBL" id="KAK2095030.1"/>
    </source>
</evidence>
<proteinExistence type="predicted"/>
<evidence type="ECO:0000313" key="2">
    <source>
        <dbReference type="Proteomes" id="UP001266305"/>
    </source>
</evidence>
<comment type="caution">
    <text evidence="1">The sequence shown here is derived from an EMBL/GenBank/DDBJ whole genome shotgun (WGS) entry which is preliminary data.</text>
</comment>
<name>A0ABQ9UDE5_SAGOE</name>